<accession>A0A060QNA0</accession>
<dbReference type="Proteomes" id="UP000203604">
    <property type="component" value="Segment"/>
</dbReference>
<organism evidence="2 3">
    <name type="scientific">Streptococcus phage DCC1738</name>
    <dbReference type="NCBI Taxonomy" id="1448273"/>
    <lineage>
        <taxon>Viruses</taxon>
        <taxon>Duplodnaviria</taxon>
        <taxon>Heunggongvirae</taxon>
        <taxon>Uroviricota</taxon>
        <taxon>Caudoviricetes</taxon>
        <taxon>Ferrettivirinae</taxon>
        <taxon>Hinxtonvirus</taxon>
        <taxon>Hinxtonvirus DCC1738</taxon>
    </lineage>
</organism>
<keyword evidence="3" id="KW-1185">Reference proteome</keyword>
<evidence type="ECO:0000313" key="3">
    <source>
        <dbReference type="Proteomes" id="UP000203604"/>
    </source>
</evidence>
<dbReference type="GeneID" id="19685239"/>
<dbReference type="EMBL" id="HG799497">
    <property type="protein sequence ID" value="CDL74064.1"/>
    <property type="molecule type" value="Genomic_DNA"/>
</dbReference>
<evidence type="ECO:0000256" key="1">
    <source>
        <dbReference type="SAM" id="MobiDB-lite"/>
    </source>
</evidence>
<dbReference type="KEGG" id="vg:19685239"/>
<feature type="region of interest" description="Disordered" evidence="1">
    <location>
        <begin position="99"/>
        <end position="141"/>
    </location>
</feature>
<feature type="compositionally biased region" description="Acidic residues" evidence="1">
    <location>
        <begin position="107"/>
        <end position="141"/>
    </location>
</feature>
<dbReference type="RefSeq" id="YP_009043218.1">
    <property type="nucleotide sequence ID" value="NC_024361.1"/>
</dbReference>
<evidence type="ECO:0000313" key="2">
    <source>
        <dbReference type="EMBL" id="CDL74064.1"/>
    </source>
</evidence>
<proteinExistence type="predicted"/>
<reference evidence="2 3" key="1">
    <citation type="journal article" date="2014" name="BMC Biol.">
        <title>Variable recombination dynamics during the emergence, transmission and 'disarming' of a multidrug-resistant pneumococcal clone.</title>
        <authorList>
            <person name="Croucher N.J."/>
            <person name="Hanage W.P."/>
            <person name="Harris S.R."/>
            <person name="McGee L."/>
            <person name="van der Linden M."/>
            <person name="de Lencastre H."/>
            <person name="Sa-Leao R."/>
            <person name="Song J.H."/>
            <person name="Ko K.S."/>
            <person name="Beall B."/>
            <person name="Klugman K.P."/>
            <person name="Parkhill J."/>
            <person name="Tomasz A."/>
            <person name="Kristinsson K.G."/>
            <person name="Bentley S.D."/>
        </authorList>
    </citation>
    <scope>NUCLEOTIDE SEQUENCE [LARGE SCALE GENOMIC DNA]</scope>
</reference>
<protein>
    <submittedName>
        <fullName evidence="2">Phage protein</fullName>
    </submittedName>
</protein>
<sequence length="141" mass="16303">MDFTAVGIMMVVLANHPNWQVYPDEIAKRKGVNRKTIDKYFKIFEEAGYLRKIRKKPPGNGGSHIFRFFSDVKISDFQFDIMKQRLNLSIKKASMNYNSDIPKSEMSESEMSESEMSESEMSESEMSESEMSESEMSDFGH</sequence>
<dbReference type="OrthoDB" id="24912at10239"/>
<name>A0A060QNA0_9CAUD</name>